<dbReference type="GO" id="GO:0000155">
    <property type="term" value="F:phosphorelay sensor kinase activity"/>
    <property type="evidence" value="ECO:0007669"/>
    <property type="project" value="InterPro"/>
</dbReference>
<dbReference type="EC" id="2.7.13.3" evidence="3"/>
<feature type="transmembrane region" description="Helical" evidence="13">
    <location>
        <begin position="337"/>
        <end position="358"/>
    </location>
</feature>
<sequence>MSIPETGLIRRFALIYLGCAIVLSVILFTVARYDDHARLAQLAASELRYVGVARVRAEKDFEPAEGDIHIIANMDDLRQYVENGDPLHREKVEQYFMLLAQGRQHYYQIRYLDADGREKIRINFKDGKGVVVPREELQDKSAYYYFHDAKQLVRNKIYVSPLDLNVEHDRVEIPYRPVVRFAAPVFDSAGHKRGLVVLNYIADEMLKHFHEAMLSSEAGSGMLLNSEGYWLSSPNPRDEWGFMLGKPDRTFGHDYPEAWRRISTTDTGTLLTARGLFTFATAHPLLDDAHAFPGSPGWTVTGGESHSGLGYNWKIVSFIPTAALSAGAFYNKPVGRVLIVSAYLLLALVILGIVLVAAKQKKAEEAIRLMALLLELAPGPVMRIDRSGTICLANTASKHLYGIDEVEGMSIFSAIPALAREEFEDMFGAAEKIVQVEEKLGDANYFFVLKSGPKRKYVFAYGTDISLIKLLEEQVRHAQKMEVVGQLASGVAHDFNTLLGVILGYSEMLRETLPEDSVNRANIEAIMNAGGRAKALVIQLMDFSRLGTTEQETISLASLLQDSISLLKPSLPEWISIRQDIQENTGMIEANAMQIGQVIMNLCMNAADAIGDTAGELRISLMETEVDDSMASAHMVEPGTYLQLSIADNGSGMDEATMQHLFEPFFTTKDIGSGTGLGLAVVHGIIKSHGGFVTVESEPGTGSSFHVYLPKVMESQVRNGD</sequence>
<evidence type="ECO:0000256" key="1">
    <source>
        <dbReference type="ARBA" id="ARBA00000085"/>
    </source>
</evidence>
<dbReference type="PANTHER" id="PTHR43065">
    <property type="entry name" value="SENSOR HISTIDINE KINASE"/>
    <property type="match status" value="1"/>
</dbReference>
<evidence type="ECO:0000256" key="6">
    <source>
        <dbReference type="ARBA" id="ARBA00022679"/>
    </source>
</evidence>
<name>Q0EX12_9PROT</name>
<evidence type="ECO:0000256" key="2">
    <source>
        <dbReference type="ARBA" id="ARBA00004651"/>
    </source>
</evidence>
<evidence type="ECO:0000256" key="9">
    <source>
        <dbReference type="ARBA" id="ARBA00022777"/>
    </source>
</evidence>
<keyword evidence="16" id="KW-1185">Reference proteome</keyword>
<dbReference type="STRING" id="314344.AL013_13435"/>
<dbReference type="InterPro" id="IPR035965">
    <property type="entry name" value="PAS-like_dom_sf"/>
</dbReference>
<keyword evidence="5" id="KW-0597">Phosphoprotein</keyword>
<dbReference type="InterPro" id="IPR004358">
    <property type="entry name" value="Sig_transdc_His_kin-like_C"/>
</dbReference>
<dbReference type="SMART" id="SM00387">
    <property type="entry name" value="HATPase_c"/>
    <property type="match status" value="1"/>
</dbReference>
<dbReference type="SUPFAM" id="SSF103190">
    <property type="entry name" value="Sensory domain-like"/>
    <property type="match status" value="2"/>
</dbReference>
<keyword evidence="7 13" id="KW-0812">Transmembrane</keyword>
<dbReference type="GO" id="GO:0005886">
    <property type="term" value="C:plasma membrane"/>
    <property type="evidence" value="ECO:0007669"/>
    <property type="project" value="UniProtKB-SubCell"/>
</dbReference>
<dbReference type="OrthoDB" id="9796100at2"/>
<keyword evidence="6" id="KW-0808">Transferase</keyword>
<dbReference type="Pfam" id="PF21623">
    <property type="entry name" value="HK_sensor_dom_bact"/>
    <property type="match status" value="1"/>
</dbReference>
<keyword evidence="9 15" id="KW-0418">Kinase</keyword>
<evidence type="ECO:0000256" key="10">
    <source>
        <dbReference type="ARBA" id="ARBA00022840"/>
    </source>
</evidence>
<dbReference type="InterPro" id="IPR029151">
    <property type="entry name" value="Sensor-like_sf"/>
</dbReference>
<keyword evidence="10" id="KW-0067">ATP-binding</keyword>
<gene>
    <name evidence="15" type="ORF">SPV1_12847</name>
</gene>
<dbReference type="PANTHER" id="PTHR43065:SF42">
    <property type="entry name" value="TWO-COMPONENT SENSOR PPRA"/>
    <property type="match status" value="1"/>
</dbReference>
<keyword evidence="8" id="KW-0547">Nucleotide-binding</keyword>
<keyword evidence="12" id="KW-0902">Two-component regulatory system</keyword>
<dbReference type="CDD" id="cd00130">
    <property type="entry name" value="PAS"/>
    <property type="match status" value="1"/>
</dbReference>
<evidence type="ECO:0000256" key="13">
    <source>
        <dbReference type="SAM" id="Phobius"/>
    </source>
</evidence>
<proteinExistence type="predicted"/>
<keyword evidence="13" id="KW-0472">Membrane</keyword>
<dbReference type="CDD" id="cd00082">
    <property type="entry name" value="HisKA"/>
    <property type="match status" value="1"/>
</dbReference>
<dbReference type="SUPFAM" id="SSF55874">
    <property type="entry name" value="ATPase domain of HSP90 chaperone/DNA topoisomerase II/histidine kinase"/>
    <property type="match status" value="1"/>
</dbReference>
<dbReference type="SMART" id="SM00091">
    <property type="entry name" value="PAS"/>
    <property type="match status" value="1"/>
</dbReference>
<protein>
    <recommendedName>
        <fullName evidence="3">histidine kinase</fullName>
        <ecNumber evidence="3">2.7.13.3</ecNumber>
    </recommendedName>
</protein>
<dbReference type="InterPro" id="IPR003661">
    <property type="entry name" value="HisK_dim/P_dom"/>
</dbReference>
<comment type="subcellular location">
    <subcellularLocation>
        <location evidence="2">Cell membrane</location>
        <topology evidence="2">Multi-pass membrane protein</topology>
    </subcellularLocation>
</comment>
<evidence type="ECO:0000256" key="11">
    <source>
        <dbReference type="ARBA" id="ARBA00022989"/>
    </source>
</evidence>
<dbReference type="InterPro" id="IPR036890">
    <property type="entry name" value="HATPase_C_sf"/>
</dbReference>
<comment type="caution">
    <text evidence="15">The sequence shown here is derived from an EMBL/GenBank/DDBJ whole genome shotgun (WGS) entry which is preliminary data.</text>
</comment>
<dbReference type="InParanoid" id="Q0EX12"/>
<comment type="catalytic activity">
    <reaction evidence="1">
        <text>ATP + protein L-histidine = ADP + protein N-phospho-L-histidine.</text>
        <dbReference type="EC" id="2.7.13.3"/>
    </reaction>
</comment>
<dbReference type="InterPro" id="IPR000014">
    <property type="entry name" value="PAS"/>
</dbReference>
<evidence type="ECO:0000256" key="12">
    <source>
        <dbReference type="ARBA" id="ARBA00023012"/>
    </source>
</evidence>
<dbReference type="Gene3D" id="3.30.565.10">
    <property type="entry name" value="Histidine kinase-like ATPase, C-terminal domain"/>
    <property type="match status" value="1"/>
</dbReference>
<dbReference type="SUPFAM" id="SSF55785">
    <property type="entry name" value="PYP-like sensor domain (PAS domain)"/>
    <property type="match status" value="1"/>
</dbReference>
<dbReference type="Pfam" id="PF00512">
    <property type="entry name" value="HisKA"/>
    <property type="match status" value="1"/>
</dbReference>
<dbReference type="RefSeq" id="WP_009850034.1">
    <property type="nucleotide sequence ID" value="NZ_DS022294.1"/>
</dbReference>
<dbReference type="eggNOG" id="COG5002">
    <property type="taxonomic scope" value="Bacteria"/>
</dbReference>
<evidence type="ECO:0000256" key="7">
    <source>
        <dbReference type="ARBA" id="ARBA00022692"/>
    </source>
</evidence>
<evidence type="ECO:0000313" key="16">
    <source>
        <dbReference type="Proteomes" id="UP000005297"/>
    </source>
</evidence>
<dbReference type="Pfam" id="PF02518">
    <property type="entry name" value="HATPase_c"/>
    <property type="match status" value="1"/>
</dbReference>
<feature type="transmembrane region" description="Helical" evidence="13">
    <location>
        <begin position="12"/>
        <end position="31"/>
    </location>
</feature>
<dbReference type="SUPFAM" id="SSF47384">
    <property type="entry name" value="Homodimeric domain of signal transducing histidine kinase"/>
    <property type="match status" value="1"/>
</dbReference>
<dbReference type="InterPro" id="IPR036097">
    <property type="entry name" value="HisK_dim/P_sf"/>
</dbReference>
<dbReference type="InterPro" id="IPR048760">
    <property type="entry name" value="VP0354-like_sensor_dom"/>
</dbReference>
<dbReference type="AlphaFoldDB" id="Q0EX12"/>
<dbReference type="InterPro" id="IPR003594">
    <property type="entry name" value="HATPase_dom"/>
</dbReference>
<feature type="domain" description="Histidine kinase" evidence="14">
    <location>
        <begin position="490"/>
        <end position="713"/>
    </location>
</feature>
<dbReference type="EMBL" id="AATS01000016">
    <property type="protein sequence ID" value="EAU53862.1"/>
    <property type="molecule type" value="Genomic_DNA"/>
</dbReference>
<dbReference type="Gene3D" id="1.10.287.130">
    <property type="match status" value="1"/>
</dbReference>
<evidence type="ECO:0000256" key="4">
    <source>
        <dbReference type="ARBA" id="ARBA00022475"/>
    </source>
</evidence>
<accession>Q0EX12</accession>
<evidence type="ECO:0000259" key="14">
    <source>
        <dbReference type="PROSITE" id="PS50109"/>
    </source>
</evidence>
<dbReference type="Proteomes" id="UP000005297">
    <property type="component" value="Unassembled WGS sequence"/>
</dbReference>
<dbReference type="eggNOG" id="COG3852">
    <property type="taxonomic scope" value="Bacteria"/>
</dbReference>
<dbReference type="PRINTS" id="PR00344">
    <property type="entry name" value="BCTRLSENSOR"/>
</dbReference>
<dbReference type="Gene3D" id="3.30.450.20">
    <property type="entry name" value="PAS domain"/>
    <property type="match status" value="3"/>
</dbReference>
<reference evidence="15 16" key="1">
    <citation type="submission" date="2006-09" db="EMBL/GenBank/DDBJ databases">
        <authorList>
            <person name="Emerson D."/>
            <person name="Ferriera S."/>
            <person name="Johnson J."/>
            <person name="Kravitz S."/>
            <person name="Halpern A."/>
            <person name="Remington K."/>
            <person name="Beeson K."/>
            <person name="Tran B."/>
            <person name="Rogers Y.-H."/>
            <person name="Friedman R."/>
            <person name="Venter J.C."/>
        </authorList>
    </citation>
    <scope>NUCLEOTIDE SEQUENCE [LARGE SCALE GENOMIC DNA]</scope>
    <source>
        <strain evidence="15 16">PV-1</strain>
    </source>
</reference>
<organism evidence="15 16">
    <name type="scientific">Mariprofundus ferrooxydans PV-1</name>
    <dbReference type="NCBI Taxonomy" id="314345"/>
    <lineage>
        <taxon>Bacteria</taxon>
        <taxon>Pseudomonadati</taxon>
        <taxon>Pseudomonadota</taxon>
        <taxon>Candidatius Mariprofundia</taxon>
        <taxon>Mariprofundales</taxon>
        <taxon>Mariprofundaceae</taxon>
        <taxon>Mariprofundus</taxon>
    </lineage>
</organism>
<evidence type="ECO:0000256" key="3">
    <source>
        <dbReference type="ARBA" id="ARBA00012438"/>
    </source>
</evidence>
<evidence type="ECO:0000256" key="5">
    <source>
        <dbReference type="ARBA" id="ARBA00022553"/>
    </source>
</evidence>
<keyword evidence="11 13" id="KW-1133">Transmembrane helix</keyword>
<dbReference type="PROSITE" id="PS50109">
    <property type="entry name" value="HIS_KIN"/>
    <property type="match status" value="1"/>
</dbReference>
<dbReference type="HOGENOM" id="CLU_383469_0_0_0"/>
<evidence type="ECO:0000313" key="15">
    <source>
        <dbReference type="EMBL" id="EAU53862.1"/>
    </source>
</evidence>
<dbReference type="GO" id="GO:0005524">
    <property type="term" value="F:ATP binding"/>
    <property type="evidence" value="ECO:0007669"/>
    <property type="project" value="UniProtKB-KW"/>
</dbReference>
<keyword evidence="4" id="KW-1003">Cell membrane</keyword>
<dbReference type="CDD" id="cd18773">
    <property type="entry name" value="PDC1_HK_sensor"/>
    <property type="match status" value="1"/>
</dbReference>
<evidence type="ECO:0000256" key="8">
    <source>
        <dbReference type="ARBA" id="ARBA00022741"/>
    </source>
</evidence>
<dbReference type="InterPro" id="IPR005467">
    <property type="entry name" value="His_kinase_dom"/>
</dbReference>
<dbReference type="SMART" id="SM00388">
    <property type="entry name" value="HisKA"/>
    <property type="match status" value="1"/>
</dbReference>